<accession>A0ABZ3FV13</accession>
<evidence type="ECO:0000313" key="2">
    <source>
        <dbReference type="EMBL" id="XAN08406.1"/>
    </source>
</evidence>
<sequence>MTTRLTKQQRLGAIMALVCSVFLLLVMSIPTWLVPTDPDRPEYLQPRFSWWDPAVAGDNIFPLLAFLATLAGAVMVVIALIRRRRSWSPLIAYAAALACTFIGILVNGSWRITITVIGILFTAMGMSILLANKQKQPR</sequence>
<evidence type="ECO:0000256" key="1">
    <source>
        <dbReference type="SAM" id="Phobius"/>
    </source>
</evidence>
<dbReference type="Proteomes" id="UP001442841">
    <property type="component" value="Chromosome"/>
</dbReference>
<dbReference type="RefSeq" id="WP_425309864.1">
    <property type="nucleotide sequence ID" value="NZ_CP154795.1"/>
</dbReference>
<evidence type="ECO:0000313" key="3">
    <source>
        <dbReference type="Proteomes" id="UP001442841"/>
    </source>
</evidence>
<feature type="transmembrane region" description="Helical" evidence="1">
    <location>
        <begin position="12"/>
        <end position="34"/>
    </location>
</feature>
<keyword evidence="1" id="KW-1133">Transmembrane helix</keyword>
<feature type="transmembrane region" description="Helical" evidence="1">
    <location>
        <begin position="60"/>
        <end position="80"/>
    </location>
</feature>
<dbReference type="EMBL" id="CP154795">
    <property type="protein sequence ID" value="XAN08406.1"/>
    <property type="molecule type" value="Genomic_DNA"/>
</dbReference>
<gene>
    <name evidence="2" type="ORF">AADG42_14210</name>
</gene>
<proteinExistence type="predicted"/>
<keyword evidence="1" id="KW-0812">Transmembrane</keyword>
<name>A0ABZ3FV13_9ACTN</name>
<keyword evidence="3" id="KW-1185">Reference proteome</keyword>
<feature type="transmembrane region" description="Helical" evidence="1">
    <location>
        <begin position="112"/>
        <end position="131"/>
    </location>
</feature>
<keyword evidence="1" id="KW-0472">Membrane</keyword>
<organism evidence="2 3">
    <name type="scientific">Ammonicoccus fulvus</name>
    <dbReference type="NCBI Taxonomy" id="3138240"/>
    <lineage>
        <taxon>Bacteria</taxon>
        <taxon>Bacillati</taxon>
        <taxon>Actinomycetota</taxon>
        <taxon>Actinomycetes</taxon>
        <taxon>Propionibacteriales</taxon>
        <taxon>Propionibacteriaceae</taxon>
        <taxon>Ammonicoccus</taxon>
    </lineage>
</organism>
<feature type="transmembrane region" description="Helical" evidence="1">
    <location>
        <begin position="87"/>
        <end position="106"/>
    </location>
</feature>
<protein>
    <submittedName>
        <fullName evidence="2">Uncharacterized protein</fullName>
    </submittedName>
</protein>
<reference evidence="2 3" key="1">
    <citation type="submission" date="2024-04" db="EMBL/GenBank/DDBJ databases">
        <title>Isolation of an actinomycete strain from pig manure.</title>
        <authorList>
            <person name="Gong T."/>
            <person name="Yu Z."/>
            <person name="An M."/>
            <person name="Wei C."/>
            <person name="Yang W."/>
            <person name="Liu L."/>
        </authorList>
    </citation>
    <scope>NUCLEOTIDE SEQUENCE [LARGE SCALE GENOMIC DNA]</scope>
    <source>
        <strain evidence="2 3">ZF39</strain>
    </source>
</reference>